<dbReference type="InterPro" id="IPR000994">
    <property type="entry name" value="Pept_M24"/>
</dbReference>
<reference evidence="3" key="1">
    <citation type="submission" date="2017-09" db="EMBL/GenBank/DDBJ databases">
        <authorList>
            <person name="Zhang Y."/>
            <person name="Huang X."/>
            <person name="Liu J."/>
            <person name="Lu L."/>
            <person name="Peng K."/>
        </authorList>
    </citation>
    <scope>NUCLEOTIDE SEQUENCE [LARGE SCALE GENOMIC DNA]</scope>
    <source>
        <strain evidence="3">S-XJ-1</strain>
    </source>
</reference>
<dbReference type="EMBL" id="NTGA01000015">
    <property type="protein sequence ID" value="PAY23436.1"/>
    <property type="molecule type" value="Genomic_DNA"/>
</dbReference>
<keyword evidence="2" id="KW-0031">Aminopeptidase</keyword>
<protein>
    <submittedName>
        <fullName evidence="2">Xaa-Pro aminopeptidase</fullName>
    </submittedName>
</protein>
<feature type="domain" description="Peptidase M24" evidence="1">
    <location>
        <begin position="14"/>
        <end position="253"/>
    </location>
</feature>
<evidence type="ECO:0000313" key="2">
    <source>
        <dbReference type="EMBL" id="PAY23436.1"/>
    </source>
</evidence>
<keyword evidence="3" id="KW-1185">Reference proteome</keyword>
<accession>A0A2A2WQF6</accession>
<dbReference type="Pfam" id="PF00557">
    <property type="entry name" value="Peptidase_M24"/>
    <property type="match status" value="1"/>
</dbReference>
<dbReference type="InterPro" id="IPR050659">
    <property type="entry name" value="Peptidase_M24B"/>
</dbReference>
<evidence type="ECO:0000313" key="3">
    <source>
        <dbReference type="Proteomes" id="UP000218810"/>
    </source>
</evidence>
<dbReference type="RefSeq" id="WP_031265320.1">
    <property type="nucleotide sequence ID" value="NZ_NTGA01000015.1"/>
</dbReference>
<comment type="caution">
    <text evidence="2">The sequence shown here is derived from an EMBL/GenBank/DDBJ whole genome shotgun (WGS) entry which is preliminary data.</text>
</comment>
<dbReference type="InterPro" id="IPR036005">
    <property type="entry name" value="Creatinase/aminopeptidase-like"/>
</dbReference>
<dbReference type="OrthoDB" id="319775at2"/>
<organism evidence="2 3">
    <name type="scientific">Dietzia natronolimnaea</name>
    <dbReference type="NCBI Taxonomy" id="161920"/>
    <lineage>
        <taxon>Bacteria</taxon>
        <taxon>Bacillati</taxon>
        <taxon>Actinomycetota</taxon>
        <taxon>Actinomycetes</taxon>
        <taxon>Mycobacteriales</taxon>
        <taxon>Dietziaceae</taxon>
        <taxon>Dietzia</taxon>
    </lineage>
</organism>
<dbReference type="CDD" id="cd01066">
    <property type="entry name" value="APP_MetAP"/>
    <property type="match status" value="1"/>
</dbReference>
<keyword evidence="2" id="KW-0645">Protease</keyword>
<dbReference type="PANTHER" id="PTHR46112:SF2">
    <property type="entry name" value="XAA-PRO AMINOPEPTIDASE P-RELATED"/>
    <property type="match status" value="1"/>
</dbReference>
<evidence type="ECO:0000259" key="1">
    <source>
        <dbReference type="Pfam" id="PF00557"/>
    </source>
</evidence>
<sequence>MSHSDVTDATFLRRYRTVQRLSYDCVESVAATLDEGVTEREVAARLHEWLSDRGVREWFHTPFAWFGDRTAFRGFATPLHFFPTRRRLEQGMPYILDVAPVLDRAVGDIGYARVLGENPIHDELMTDLAAYRDLIPRLITEGATLRDVYLEVDELIRRQGYDNRHRVYPGRVIAHQIGDIESRIPRFIAFGFGSRAARTLVGDLMVERAHNRSPLWASGKISDHRPEPGLWAVEPHIGFRDVGVKFEEALVVRPDGSAVWLDDETPHVRRWRRQGLACGLGQALGTPETTPSSEVAA</sequence>
<name>A0A2A2WQF6_9ACTN</name>
<keyword evidence="2" id="KW-0378">Hydrolase</keyword>
<dbReference type="AlphaFoldDB" id="A0A2A2WQF6"/>
<dbReference type="GO" id="GO:0004177">
    <property type="term" value="F:aminopeptidase activity"/>
    <property type="evidence" value="ECO:0007669"/>
    <property type="project" value="UniProtKB-KW"/>
</dbReference>
<dbReference type="Gene3D" id="3.90.230.10">
    <property type="entry name" value="Creatinase/methionine aminopeptidase superfamily"/>
    <property type="match status" value="1"/>
</dbReference>
<proteinExistence type="predicted"/>
<dbReference type="PANTHER" id="PTHR46112">
    <property type="entry name" value="AMINOPEPTIDASE"/>
    <property type="match status" value="1"/>
</dbReference>
<gene>
    <name evidence="2" type="ORF">CEY15_08500</name>
</gene>
<dbReference type="SUPFAM" id="SSF55920">
    <property type="entry name" value="Creatinase/aminopeptidase"/>
    <property type="match status" value="1"/>
</dbReference>
<dbReference type="Proteomes" id="UP000218810">
    <property type="component" value="Unassembled WGS sequence"/>
</dbReference>